<dbReference type="EMBL" id="OV651833">
    <property type="protein sequence ID" value="CAH1107382.1"/>
    <property type="molecule type" value="Genomic_DNA"/>
</dbReference>
<protein>
    <submittedName>
        <fullName evidence="1">Uncharacterized protein</fullName>
    </submittedName>
</protein>
<reference evidence="1" key="1">
    <citation type="submission" date="2022-01" db="EMBL/GenBank/DDBJ databases">
        <authorList>
            <person name="King R."/>
        </authorList>
    </citation>
    <scope>NUCLEOTIDE SEQUENCE</scope>
</reference>
<name>A0A9P0CQ17_9CUCU</name>
<dbReference type="PANTHER" id="PTHR33480:SF1">
    <property type="entry name" value="TYR RECOMBINASE DOMAIN-CONTAINING PROTEIN"/>
    <property type="match status" value="1"/>
</dbReference>
<proteinExistence type="predicted"/>
<dbReference type="PANTHER" id="PTHR33480">
    <property type="entry name" value="SET DOMAIN-CONTAINING PROTEIN-RELATED"/>
    <property type="match status" value="1"/>
</dbReference>
<dbReference type="Proteomes" id="UP001153636">
    <property type="component" value="Chromosome 21"/>
</dbReference>
<dbReference type="OrthoDB" id="6783964at2759"/>
<keyword evidence="2" id="KW-1185">Reference proteome</keyword>
<gene>
    <name evidence="1" type="ORF">PSYICH_LOCUS8108</name>
</gene>
<dbReference type="SUPFAM" id="SSF53098">
    <property type="entry name" value="Ribonuclease H-like"/>
    <property type="match status" value="1"/>
</dbReference>
<dbReference type="InterPro" id="IPR012337">
    <property type="entry name" value="RNaseH-like_sf"/>
</dbReference>
<sequence>MNVILNDWKITEKVVTIISDNGSNIKCAINQCIQKHNHPCVAHTLNVCVTYKENETFSLILKKCRALVTHFNHSVLASEKLKNTQEQMGFSVLKVKQDVSTRWNSSLIMLERLLEIKNALSIILSDLPKAPASLDATEWAIIWDCVPVLKPIEVLTSILSAEKYATISLIVPLIRGLQHSLKHINTTTETSLKQCCDIAILVTLKRKFNQLTVSTAEAESNFKTFKQLLEDAWRFEISTVAAADLNVKKWKKLTILPLASDLKLLREYLLNKADQAIKNLQSNGNSLKDYKLLMETIFCRLILLNRKRVGELERMPLHVYLQAETHQTYEEFSQAITPTEQILLHTFKRVIRGKRGRGVPVLFSTDLQKHTSGLTDLRKQFVEDSNTFLFPKLGTKNPITGYKIMEKHVRLSGVKNPAAITSTRLRKHLATLTQIFNMSPNDIEQLPDDIYQTAKISKLLMLMEKGEAAAFKGKTLDQIELNIEEERVEEDEISESESECEIDVIPTYTNNNNVPTDVSAPKKKGRTLVPWTTDQKKLTKKIFVDHIKNKIPPKKME</sequence>
<organism evidence="1 2">
    <name type="scientific">Psylliodes chrysocephalus</name>
    <dbReference type="NCBI Taxonomy" id="3402493"/>
    <lineage>
        <taxon>Eukaryota</taxon>
        <taxon>Metazoa</taxon>
        <taxon>Ecdysozoa</taxon>
        <taxon>Arthropoda</taxon>
        <taxon>Hexapoda</taxon>
        <taxon>Insecta</taxon>
        <taxon>Pterygota</taxon>
        <taxon>Neoptera</taxon>
        <taxon>Endopterygota</taxon>
        <taxon>Coleoptera</taxon>
        <taxon>Polyphaga</taxon>
        <taxon>Cucujiformia</taxon>
        <taxon>Chrysomeloidea</taxon>
        <taxon>Chrysomelidae</taxon>
        <taxon>Galerucinae</taxon>
        <taxon>Alticini</taxon>
        <taxon>Psylliodes</taxon>
    </lineage>
</organism>
<dbReference type="AlphaFoldDB" id="A0A9P0CQ17"/>
<accession>A0A9P0CQ17</accession>
<evidence type="ECO:0000313" key="2">
    <source>
        <dbReference type="Proteomes" id="UP001153636"/>
    </source>
</evidence>
<evidence type="ECO:0000313" key="1">
    <source>
        <dbReference type="EMBL" id="CAH1107382.1"/>
    </source>
</evidence>